<keyword evidence="16" id="KW-1185">Reference proteome</keyword>
<dbReference type="EnsemblMetazoa" id="HelroT176328">
    <property type="protein sequence ID" value="HelroP176328"/>
    <property type="gene ID" value="HelroG176328"/>
</dbReference>
<dbReference type="PANTHER" id="PTHR24252:SF7">
    <property type="entry name" value="HYALIN"/>
    <property type="match status" value="1"/>
</dbReference>
<gene>
    <name evidence="15" type="primary">20205792</name>
    <name evidence="14" type="ORF">HELRODRAFT_176328</name>
</gene>
<dbReference type="InterPro" id="IPR002172">
    <property type="entry name" value="LDrepeatLR_classA_rpt"/>
</dbReference>
<dbReference type="GO" id="GO:0004252">
    <property type="term" value="F:serine-type endopeptidase activity"/>
    <property type="evidence" value="ECO:0000318"/>
    <property type="project" value="GO_Central"/>
</dbReference>
<dbReference type="KEGG" id="hro:HELRODRAFT_176328"/>
<dbReference type="GO" id="GO:0006508">
    <property type="term" value="P:proteolysis"/>
    <property type="evidence" value="ECO:0000318"/>
    <property type="project" value="GO_Central"/>
</dbReference>
<proteinExistence type="predicted"/>
<reference evidence="15" key="3">
    <citation type="submission" date="2015-06" db="UniProtKB">
        <authorList>
            <consortium name="EnsemblMetazoa"/>
        </authorList>
    </citation>
    <scope>IDENTIFICATION</scope>
</reference>
<feature type="disulfide bond" evidence="10">
    <location>
        <begin position="148"/>
        <end position="163"/>
    </location>
</feature>
<dbReference type="GO" id="GO:0012505">
    <property type="term" value="C:endomembrane system"/>
    <property type="evidence" value="ECO:0007669"/>
    <property type="project" value="UniProtKB-SubCell"/>
</dbReference>
<dbReference type="PROSITE" id="PS00135">
    <property type="entry name" value="TRYPSIN_SER"/>
    <property type="match status" value="1"/>
</dbReference>
<evidence type="ECO:0000256" key="8">
    <source>
        <dbReference type="ARBA" id="ARBA00023170"/>
    </source>
</evidence>
<dbReference type="HOGENOM" id="CLU_502766_0_0_1"/>
<evidence type="ECO:0000313" key="16">
    <source>
        <dbReference type="Proteomes" id="UP000015101"/>
    </source>
</evidence>
<evidence type="ECO:0000256" key="9">
    <source>
        <dbReference type="ARBA" id="ARBA00023180"/>
    </source>
</evidence>
<dbReference type="FunFam" id="2.40.10.10:FF:000165">
    <property type="entry name" value="Trypsin-like serine protease"/>
    <property type="match status" value="1"/>
</dbReference>
<feature type="disulfide bond" evidence="10">
    <location>
        <begin position="186"/>
        <end position="201"/>
    </location>
</feature>
<reference evidence="16" key="1">
    <citation type="submission" date="2012-12" db="EMBL/GenBank/DDBJ databases">
        <authorList>
            <person name="Hellsten U."/>
            <person name="Grimwood J."/>
            <person name="Chapman J.A."/>
            <person name="Shapiro H."/>
            <person name="Aerts A."/>
            <person name="Otillar R.P."/>
            <person name="Terry A.Y."/>
            <person name="Boore J.L."/>
            <person name="Simakov O."/>
            <person name="Marletaz F."/>
            <person name="Cho S.-J."/>
            <person name="Edsinger-Gonzales E."/>
            <person name="Havlak P."/>
            <person name="Kuo D.-H."/>
            <person name="Larsson T."/>
            <person name="Lv J."/>
            <person name="Arendt D."/>
            <person name="Savage R."/>
            <person name="Osoegawa K."/>
            <person name="de Jong P."/>
            <person name="Lindberg D.R."/>
            <person name="Seaver E.C."/>
            <person name="Weisblat D.A."/>
            <person name="Putnam N.H."/>
            <person name="Grigoriev I.V."/>
            <person name="Rokhsar D.S."/>
        </authorList>
    </citation>
    <scope>NUCLEOTIDE SEQUENCE</scope>
</reference>
<evidence type="ECO:0000256" key="10">
    <source>
        <dbReference type="PROSITE-ProRule" id="PRU00124"/>
    </source>
</evidence>
<keyword evidence="8" id="KW-0675">Receptor</keyword>
<evidence type="ECO:0000256" key="7">
    <source>
        <dbReference type="ARBA" id="ARBA00023157"/>
    </source>
</evidence>
<dbReference type="SMART" id="SM00192">
    <property type="entry name" value="LDLa"/>
    <property type="match status" value="2"/>
</dbReference>
<dbReference type="PROSITE" id="PS00134">
    <property type="entry name" value="TRYPSIN_HIS"/>
    <property type="match status" value="1"/>
</dbReference>
<dbReference type="Gene3D" id="4.10.400.10">
    <property type="entry name" value="Low-density Lipoprotein Receptor"/>
    <property type="match status" value="2"/>
</dbReference>
<dbReference type="EMBL" id="AMQM01005624">
    <property type="status" value="NOT_ANNOTATED_CDS"/>
    <property type="molecule type" value="Genomic_DNA"/>
</dbReference>
<dbReference type="OrthoDB" id="6161656at2759"/>
<organism evidence="15 16">
    <name type="scientific">Helobdella robusta</name>
    <name type="common">Californian leech</name>
    <dbReference type="NCBI Taxonomy" id="6412"/>
    <lineage>
        <taxon>Eukaryota</taxon>
        <taxon>Metazoa</taxon>
        <taxon>Spiralia</taxon>
        <taxon>Lophotrochozoa</taxon>
        <taxon>Annelida</taxon>
        <taxon>Clitellata</taxon>
        <taxon>Hirudinea</taxon>
        <taxon>Rhynchobdellida</taxon>
        <taxon>Glossiphoniidae</taxon>
        <taxon>Helobdella</taxon>
    </lineage>
</organism>
<dbReference type="PANTHER" id="PTHR24252">
    <property type="entry name" value="ACROSIN-RELATED"/>
    <property type="match status" value="1"/>
</dbReference>
<dbReference type="SUPFAM" id="SSF57424">
    <property type="entry name" value="LDL receptor-like module"/>
    <property type="match status" value="2"/>
</dbReference>
<keyword evidence="7 10" id="KW-1015">Disulfide bond</keyword>
<feature type="domain" description="Peptidase S1" evidence="13">
    <location>
        <begin position="243"/>
        <end position="519"/>
    </location>
</feature>
<accession>T1FAE3</accession>
<dbReference type="PROSITE" id="PS50068">
    <property type="entry name" value="LDLRA_2"/>
    <property type="match status" value="2"/>
</dbReference>
<dbReference type="FunFam" id="4.10.400.10:FF:000045">
    <property type="entry name" value="Low-density lipoprotein receptor-related protein 2"/>
    <property type="match status" value="1"/>
</dbReference>
<dbReference type="InParanoid" id="T1FAE3"/>
<dbReference type="InterPro" id="IPR043504">
    <property type="entry name" value="Peptidase_S1_PA_chymotrypsin"/>
</dbReference>
<sequence>MDQSQNQINYAQNAAGLANYNVDGPRIFFIPYIFNNGSNNYNRTNRLTDENNNNKTNNKTAVVRRASNSKLRATRRNATQTGLTPNQITWIVLGTIAGLILLGTVIFLIVYFVTLNKTANQPTNGCLTEGYVHYCNATGACISQKQLCDRYQDCPDDFDESNCFQCTTSQFKCKKGNKCVDQQFRCDGVSQCPDSSDESSCLSLSAPSNITKAQFNGSVGYDYYICACGSRPLNSSLPYSSYIINGLAASAGAWPWLGLFETATSLCGATLINHNWALTAAHCVLDTQGTIKTGTTTVTFGSTLLDYKTDPQAESYVVESFLVHPEYTGSTGNDIVADFALMKLARSVVYTNFIAPVCLPGPNDNNNLDLKYKVCASIGFGNTNKGQTSTRLLQSRMNIKSDAQCISLLTTYDNPTSYLKKLCIGSDPGYMLNNICFGDSGGPLSCKGENNLWYLVGVHSYVFPKSTSNYGNGDVRNCEVSVAARELTLFKCPVVYHILNANGANVVSFVLEYAMQWLKCGDIQQVTQGLHKCDSFLSPTEE</sequence>
<evidence type="ECO:0000256" key="5">
    <source>
        <dbReference type="ARBA" id="ARBA00022989"/>
    </source>
</evidence>
<dbReference type="CDD" id="cd00112">
    <property type="entry name" value="LDLa"/>
    <property type="match status" value="2"/>
</dbReference>
<feature type="transmembrane region" description="Helical" evidence="12">
    <location>
        <begin position="90"/>
        <end position="113"/>
    </location>
</feature>
<dbReference type="SUPFAM" id="SSF50494">
    <property type="entry name" value="Trypsin-like serine proteases"/>
    <property type="match status" value="1"/>
</dbReference>
<dbReference type="PROSITE" id="PS01209">
    <property type="entry name" value="LDLRA_1"/>
    <property type="match status" value="1"/>
</dbReference>
<keyword evidence="3 12" id="KW-0812">Transmembrane</keyword>
<dbReference type="GO" id="GO:0016020">
    <property type="term" value="C:membrane"/>
    <property type="evidence" value="ECO:0007669"/>
    <property type="project" value="UniProtKB-SubCell"/>
</dbReference>
<evidence type="ECO:0000313" key="15">
    <source>
        <dbReference type="EnsemblMetazoa" id="HelroP176328"/>
    </source>
</evidence>
<comment type="caution">
    <text evidence="10">Lacks conserved residue(s) required for the propagation of feature annotation.</text>
</comment>
<evidence type="ECO:0000313" key="14">
    <source>
        <dbReference type="EMBL" id="ESO00024.1"/>
    </source>
</evidence>
<evidence type="ECO:0000259" key="13">
    <source>
        <dbReference type="PROSITE" id="PS50240"/>
    </source>
</evidence>
<dbReference type="CDD" id="cd00190">
    <property type="entry name" value="Tryp_SPc"/>
    <property type="match status" value="1"/>
</dbReference>
<dbReference type="InterPro" id="IPR009003">
    <property type="entry name" value="Peptidase_S1_PA"/>
</dbReference>
<keyword evidence="11" id="KW-0720">Serine protease</keyword>
<dbReference type="Gene3D" id="2.40.10.10">
    <property type="entry name" value="Trypsin-like serine proteases"/>
    <property type="match status" value="1"/>
</dbReference>
<dbReference type="InterPro" id="IPR001314">
    <property type="entry name" value="Peptidase_S1A"/>
</dbReference>
<dbReference type="InterPro" id="IPR036055">
    <property type="entry name" value="LDL_receptor-like_sf"/>
</dbReference>
<dbReference type="SMART" id="SM00020">
    <property type="entry name" value="Tryp_SPc"/>
    <property type="match status" value="1"/>
</dbReference>
<evidence type="ECO:0000256" key="12">
    <source>
        <dbReference type="SAM" id="Phobius"/>
    </source>
</evidence>
<name>T1FAE3_HELRO</name>
<dbReference type="InterPro" id="IPR001254">
    <property type="entry name" value="Trypsin_dom"/>
</dbReference>
<evidence type="ECO:0000256" key="6">
    <source>
        <dbReference type="ARBA" id="ARBA00023136"/>
    </source>
</evidence>
<keyword evidence="4" id="KW-0677">Repeat</keyword>
<dbReference type="InterPro" id="IPR018114">
    <property type="entry name" value="TRYPSIN_HIS"/>
</dbReference>
<keyword evidence="6 12" id="KW-0472">Membrane</keyword>
<keyword evidence="11" id="KW-0378">Hydrolase</keyword>
<dbReference type="GO" id="GO:0005615">
    <property type="term" value="C:extracellular space"/>
    <property type="evidence" value="ECO:0000318"/>
    <property type="project" value="GO_Central"/>
</dbReference>
<dbReference type="eggNOG" id="KOG3627">
    <property type="taxonomic scope" value="Eukaryota"/>
</dbReference>
<keyword evidence="9" id="KW-0325">Glycoprotein</keyword>
<dbReference type="InterPro" id="IPR033116">
    <property type="entry name" value="TRYPSIN_SER"/>
</dbReference>
<dbReference type="RefSeq" id="XP_009021798.1">
    <property type="nucleotide sequence ID" value="XM_009023550.1"/>
</dbReference>
<reference evidence="14 16" key="2">
    <citation type="journal article" date="2013" name="Nature">
        <title>Insights into bilaterian evolution from three spiralian genomes.</title>
        <authorList>
            <person name="Simakov O."/>
            <person name="Marletaz F."/>
            <person name="Cho S.J."/>
            <person name="Edsinger-Gonzales E."/>
            <person name="Havlak P."/>
            <person name="Hellsten U."/>
            <person name="Kuo D.H."/>
            <person name="Larsson T."/>
            <person name="Lv J."/>
            <person name="Arendt D."/>
            <person name="Savage R."/>
            <person name="Osoegawa K."/>
            <person name="de Jong P."/>
            <person name="Grimwood J."/>
            <person name="Chapman J.A."/>
            <person name="Shapiro H."/>
            <person name="Aerts A."/>
            <person name="Otillar R.P."/>
            <person name="Terry A.Y."/>
            <person name="Boore J.L."/>
            <person name="Grigoriev I.V."/>
            <person name="Lindberg D.R."/>
            <person name="Seaver E.C."/>
            <person name="Weisblat D.A."/>
            <person name="Putnam N.H."/>
            <person name="Rokhsar D.S."/>
        </authorList>
    </citation>
    <scope>NUCLEOTIDE SEQUENCE</scope>
</reference>
<dbReference type="PROSITE" id="PS50240">
    <property type="entry name" value="TRYPSIN_DOM"/>
    <property type="match status" value="1"/>
</dbReference>
<evidence type="ECO:0000256" key="11">
    <source>
        <dbReference type="RuleBase" id="RU363034"/>
    </source>
</evidence>
<dbReference type="EMBL" id="KB097026">
    <property type="protein sequence ID" value="ESO00024.1"/>
    <property type="molecule type" value="Genomic_DNA"/>
</dbReference>
<dbReference type="Proteomes" id="UP000015101">
    <property type="component" value="Unassembled WGS sequence"/>
</dbReference>
<dbReference type="GeneID" id="20205792"/>
<keyword evidence="11" id="KW-0645">Protease</keyword>
<keyword evidence="5 12" id="KW-1133">Transmembrane helix</keyword>
<dbReference type="PRINTS" id="PR00722">
    <property type="entry name" value="CHYMOTRYPSIN"/>
</dbReference>
<evidence type="ECO:0000256" key="2">
    <source>
        <dbReference type="ARBA" id="ARBA00004308"/>
    </source>
</evidence>
<evidence type="ECO:0000256" key="3">
    <source>
        <dbReference type="ARBA" id="ARBA00022692"/>
    </source>
</evidence>
<dbReference type="STRING" id="6412.T1FAE3"/>
<dbReference type="AlphaFoldDB" id="T1FAE3"/>
<evidence type="ECO:0000256" key="1">
    <source>
        <dbReference type="ARBA" id="ARBA00004167"/>
    </source>
</evidence>
<protein>
    <recommendedName>
        <fullName evidence="13">Peptidase S1 domain-containing protein</fullName>
    </recommendedName>
</protein>
<evidence type="ECO:0000256" key="4">
    <source>
        <dbReference type="ARBA" id="ARBA00022737"/>
    </source>
</evidence>
<dbReference type="Pfam" id="PF00089">
    <property type="entry name" value="Trypsin"/>
    <property type="match status" value="1"/>
</dbReference>
<dbReference type="CTD" id="20205792"/>
<dbReference type="Pfam" id="PF00057">
    <property type="entry name" value="Ldl_recept_a"/>
    <property type="match status" value="1"/>
</dbReference>
<dbReference type="InterPro" id="IPR023415">
    <property type="entry name" value="LDLR_class-A_CS"/>
</dbReference>
<comment type="subcellular location">
    <subcellularLocation>
        <location evidence="2">Endomembrane system</location>
    </subcellularLocation>
    <subcellularLocation>
        <location evidence="1">Membrane</location>
        <topology evidence="1">Single-pass membrane protein</topology>
    </subcellularLocation>
</comment>